<dbReference type="EMBL" id="JAYRBN010000057">
    <property type="protein sequence ID" value="KAL2742630.1"/>
    <property type="molecule type" value="Genomic_DNA"/>
</dbReference>
<gene>
    <name evidence="2" type="ORF">V1477_009231</name>
</gene>
<dbReference type="Proteomes" id="UP001607303">
    <property type="component" value="Unassembled WGS sequence"/>
</dbReference>
<reference evidence="2 3" key="1">
    <citation type="journal article" date="2024" name="Ann. Entomol. Soc. Am.">
        <title>Genomic analyses of the southern and eastern yellowjacket wasps (Hymenoptera: Vespidae) reveal evolutionary signatures of social life.</title>
        <authorList>
            <person name="Catto M.A."/>
            <person name="Caine P.B."/>
            <person name="Orr S.E."/>
            <person name="Hunt B.G."/>
            <person name="Goodisman M.A.D."/>
        </authorList>
    </citation>
    <scope>NUCLEOTIDE SEQUENCE [LARGE SCALE GENOMIC DNA]</scope>
    <source>
        <strain evidence="2">232</strain>
        <tissue evidence="2">Head and thorax</tissue>
    </source>
</reference>
<sequence>MRCGHPSLSRPTCPQPGSCMCLTGWLVGCLLEWLVGWLVGCLVAWLLVLSAQSPFLDKTDDPDDPDPSRQAGAFLGPDSWKSEVLCDSAYLDRLKKKEKKTSI</sequence>
<dbReference type="AlphaFoldDB" id="A0ABD2CCU8"/>
<keyword evidence="1" id="KW-0812">Transmembrane</keyword>
<accession>A0ABD2CCU8</accession>
<feature type="transmembrane region" description="Helical" evidence="1">
    <location>
        <begin position="25"/>
        <end position="48"/>
    </location>
</feature>
<keyword evidence="1" id="KW-1133">Transmembrane helix</keyword>
<name>A0ABD2CCU8_VESMC</name>
<comment type="caution">
    <text evidence="2">The sequence shown here is derived from an EMBL/GenBank/DDBJ whole genome shotgun (WGS) entry which is preliminary data.</text>
</comment>
<keyword evidence="1" id="KW-0472">Membrane</keyword>
<organism evidence="2 3">
    <name type="scientific">Vespula maculifrons</name>
    <name type="common">Eastern yellow jacket</name>
    <name type="synonym">Wasp</name>
    <dbReference type="NCBI Taxonomy" id="7453"/>
    <lineage>
        <taxon>Eukaryota</taxon>
        <taxon>Metazoa</taxon>
        <taxon>Ecdysozoa</taxon>
        <taxon>Arthropoda</taxon>
        <taxon>Hexapoda</taxon>
        <taxon>Insecta</taxon>
        <taxon>Pterygota</taxon>
        <taxon>Neoptera</taxon>
        <taxon>Endopterygota</taxon>
        <taxon>Hymenoptera</taxon>
        <taxon>Apocrita</taxon>
        <taxon>Aculeata</taxon>
        <taxon>Vespoidea</taxon>
        <taxon>Vespidae</taxon>
        <taxon>Vespinae</taxon>
        <taxon>Vespula</taxon>
    </lineage>
</organism>
<proteinExistence type="predicted"/>
<evidence type="ECO:0000313" key="2">
    <source>
        <dbReference type="EMBL" id="KAL2742630.1"/>
    </source>
</evidence>
<evidence type="ECO:0000256" key="1">
    <source>
        <dbReference type="SAM" id="Phobius"/>
    </source>
</evidence>
<dbReference type="PROSITE" id="PS51257">
    <property type="entry name" value="PROKAR_LIPOPROTEIN"/>
    <property type="match status" value="1"/>
</dbReference>
<evidence type="ECO:0000313" key="3">
    <source>
        <dbReference type="Proteomes" id="UP001607303"/>
    </source>
</evidence>
<keyword evidence="3" id="KW-1185">Reference proteome</keyword>
<protein>
    <submittedName>
        <fullName evidence="2">Uncharacterized protein</fullName>
    </submittedName>
</protein>